<dbReference type="Proteomes" id="UP001291309">
    <property type="component" value="Unassembled WGS sequence"/>
</dbReference>
<evidence type="ECO:0000313" key="2">
    <source>
        <dbReference type="Proteomes" id="UP001291309"/>
    </source>
</evidence>
<accession>A0ABU5GZI6</accession>
<name>A0ABU5GZI6_9BACT</name>
<organism evidence="1 2">
    <name type="scientific">Hyalangium rubrum</name>
    <dbReference type="NCBI Taxonomy" id="3103134"/>
    <lineage>
        <taxon>Bacteria</taxon>
        <taxon>Pseudomonadati</taxon>
        <taxon>Myxococcota</taxon>
        <taxon>Myxococcia</taxon>
        <taxon>Myxococcales</taxon>
        <taxon>Cystobacterineae</taxon>
        <taxon>Archangiaceae</taxon>
        <taxon>Hyalangium</taxon>
    </lineage>
</organism>
<dbReference type="Pfam" id="PF07386">
    <property type="entry name" value="DUF1499"/>
    <property type="match status" value="1"/>
</dbReference>
<dbReference type="RefSeq" id="WP_321545341.1">
    <property type="nucleotide sequence ID" value="NZ_JAXIVS010000003.1"/>
</dbReference>
<gene>
    <name evidence="1" type="ORF">SYV04_09440</name>
</gene>
<reference evidence="1 2" key="1">
    <citation type="submission" date="2023-12" db="EMBL/GenBank/DDBJ databases">
        <title>the genome sequence of Hyalangium sp. s54d21.</title>
        <authorList>
            <person name="Zhang X."/>
        </authorList>
    </citation>
    <scope>NUCLEOTIDE SEQUENCE [LARGE SCALE GENOMIC DNA]</scope>
    <source>
        <strain evidence="2">s54d21</strain>
    </source>
</reference>
<keyword evidence="2" id="KW-1185">Reference proteome</keyword>
<dbReference type="InterPro" id="IPR010865">
    <property type="entry name" value="DUF1499"/>
</dbReference>
<sequence length="126" mass="14099">MSRLTSLTQNVAETSPNAEDPRLRTRFYALSRETVWNTVYVLAAAQPGWDILEADQAEGVFEIESRTRFLNCVDDVTIRVRPASGQRISVDLLSRSRVGKGDLGTQARRIRHFLAALDNALSPTPR</sequence>
<proteinExistence type="predicted"/>
<evidence type="ECO:0000313" key="1">
    <source>
        <dbReference type="EMBL" id="MDY7226610.1"/>
    </source>
</evidence>
<dbReference type="EMBL" id="JAXIVS010000003">
    <property type="protein sequence ID" value="MDY7226610.1"/>
    <property type="molecule type" value="Genomic_DNA"/>
</dbReference>
<protein>
    <submittedName>
        <fullName evidence="1">DUF1499 domain-containing protein</fullName>
    </submittedName>
</protein>
<comment type="caution">
    <text evidence="1">The sequence shown here is derived from an EMBL/GenBank/DDBJ whole genome shotgun (WGS) entry which is preliminary data.</text>
</comment>